<dbReference type="AlphaFoldDB" id="A0A7W7NVI0"/>
<proteinExistence type="predicted"/>
<organism evidence="1 2">
    <name type="scientific">Novosphingobium chloroacetimidivorans</name>
    <dbReference type="NCBI Taxonomy" id="1428314"/>
    <lineage>
        <taxon>Bacteria</taxon>
        <taxon>Pseudomonadati</taxon>
        <taxon>Pseudomonadota</taxon>
        <taxon>Alphaproteobacteria</taxon>
        <taxon>Sphingomonadales</taxon>
        <taxon>Sphingomonadaceae</taxon>
        <taxon>Novosphingobium</taxon>
    </lineage>
</organism>
<sequence length="58" mass="6504">MSKYRFITPHRAGKWYSDLSLAKRFAHVIGAGFLDNRSGEFVAYPGTKLEVAGAMLRD</sequence>
<keyword evidence="2" id="KW-1185">Reference proteome</keyword>
<accession>A0A7W7NVI0</accession>
<name>A0A7W7NVI0_9SPHN</name>
<evidence type="ECO:0000313" key="1">
    <source>
        <dbReference type="EMBL" id="MBB4857150.1"/>
    </source>
</evidence>
<dbReference type="RefSeq" id="WP_184242299.1">
    <property type="nucleotide sequence ID" value="NZ_JACHLR010000001.1"/>
</dbReference>
<dbReference type="Proteomes" id="UP000555448">
    <property type="component" value="Unassembled WGS sequence"/>
</dbReference>
<dbReference type="EMBL" id="JACHLR010000001">
    <property type="protein sequence ID" value="MBB4857150.1"/>
    <property type="molecule type" value="Genomic_DNA"/>
</dbReference>
<reference evidence="1 2" key="1">
    <citation type="submission" date="2020-08" db="EMBL/GenBank/DDBJ databases">
        <title>Functional genomics of gut bacteria from endangered species of beetles.</title>
        <authorList>
            <person name="Carlos-Shanley C."/>
        </authorList>
    </citation>
    <scope>NUCLEOTIDE SEQUENCE [LARGE SCALE GENOMIC DNA]</scope>
    <source>
        <strain evidence="1 2">S00245</strain>
    </source>
</reference>
<gene>
    <name evidence="1" type="ORF">HNO88_000447</name>
</gene>
<comment type="caution">
    <text evidence="1">The sequence shown here is derived from an EMBL/GenBank/DDBJ whole genome shotgun (WGS) entry which is preliminary data.</text>
</comment>
<evidence type="ECO:0000313" key="2">
    <source>
        <dbReference type="Proteomes" id="UP000555448"/>
    </source>
</evidence>
<protein>
    <submittedName>
        <fullName evidence="1">Uncharacterized protein</fullName>
    </submittedName>
</protein>